<evidence type="ECO:0000313" key="3">
    <source>
        <dbReference type="Proteomes" id="UP000597507"/>
    </source>
</evidence>
<dbReference type="Proteomes" id="UP000597507">
    <property type="component" value="Unassembled WGS sequence"/>
</dbReference>
<comment type="caution">
    <text evidence="2">The sequence shown here is derived from an EMBL/GenBank/DDBJ whole genome shotgun (WGS) entry which is preliminary data.</text>
</comment>
<reference evidence="2 3" key="1">
    <citation type="journal article" date="2014" name="Int. J. Syst. Evol. Microbiol.">
        <title>Complete genome sequence of Corynebacterium casei LMG S-19264T (=DSM 44701T), isolated from a smear-ripened cheese.</title>
        <authorList>
            <consortium name="US DOE Joint Genome Institute (JGI-PGF)"/>
            <person name="Walter F."/>
            <person name="Albersmeier A."/>
            <person name="Kalinowski J."/>
            <person name="Ruckert C."/>
        </authorList>
    </citation>
    <scope>NUCLEOTIDE SEQUENCE [LARGE SCALE GENOMIC DNA]</scope>
    <source>
        <strain evidence="2 3">CGMCC 1.16330</strain>
    </source>
</reference>
<feature type="region of interest" description="Disordered" evidence="1">
    <location>
        <begin position="44"/>
        <end position="89"/>
    </location>
</feature>
<feature type="compositionally biased region" description="Basic and acidic residues" evidence="1">
    <location>
        <begin position="79"/>
        <end position="89"/>
    </location>
</feature>
<sequence length="104" mass="10482">MHASLIAALQSEERQLVTELRATVTFRRLDAIRRLIALYGGAEGAPAGSAAAAGAGAAGQPPSTANAGDVPALDEDHDDPGPRAVREGNKAVSVVRAALAAVTN</sequence>
<dbReference type="EMBL" id="BMKS01000012">
    <property type="protein sequence ID" value="GGG44065.1"/>
    <property type="molecule type" value="Genomic_DNA"/>
</dbReference>
<feature type="compositionally biased region" description="Low complexity" evidence="1">
    <location>
        <begin position="44"/>
        <end position="59"/>
    </location>
</feature>
<organism evidence="2 3">
    <name type="scientific">Caldovatus sediminis</name>
    <dbReference type="NCBI Taxonomy" id="2041189"/>
    <lineage>
        <taxon>Bacteria</taxon>
        <taxon>Pseudomonadati</taxon>
        <taxon>Pseudomonadota</taxon>
        <taxon>Alphaproteobacteria</taxon>
        <taxon>Acetobacterales</taxon>
        <taxon>Roseomonadaceae</taxon>
        <taxon>Caldovatus</taxon>
    </lineage>
</organism>
<name>A0A8J2ZDZ6_9PROT</name>
<accession>A0A8J2ZDZ6</accession>
<keyword evidence="3" id="KW-1185">Reference proteome</keyword>
<evidence type="ECO:0000313" key="2">
    <source>
        <dbReference type="EMBL" id="GGG44065.1"/>
    </source>
</evidence>
<dbReference type="AlphaFoldDB" id="A0A8J2ZDZ6"/>
<proteinExistence type="predicted"/>
<dbReference type="RefSeq" id="WP_188902453.1">
    <property type="nucleotide sequence ID" value="NZ_BMKS01000012.1"/>
</dbReference>
<evidence type="ECO:0000256" key="1">
    <source>
        <dbReference type="SAM" id="MobiDB-lite"/>
    </source>
</evidence>
<gene>
    <name evidence="2" type="ORF">GCM10010964_34290</name>
</gene>
<protein>
    <submittedName>
        <fullName evidence="2">Uncharacterized protein</fullName>
    </submittedName>
</protein>